<evidence type="ECO:0000313" key="1">
    <source>
        <dbReference type="EMBL" id="KAK4011230.1"/>
    </source>
</evidence>
<comment type="caution">
    <text evidence="1">The sequence shown here is derived from an EMBL/GenBank/DDBJ whole genome shotgun (WGS) entry which is preliminary data.</text>
</comment>
<proteinExistence type="predicted"/>
<dbReference type="Proteomes" id="UP001234178">
    <property type="component" value="Unassembled WGS sequence"/>
</dbReference>
<protein>
    <submittedName>
        <fullName evidence="1">Uncharacterized protein</fullName>
    </submittedName>
</protein>
<dbReference type="EMBL" id="JAOYFB010000003">
    <property type="protein sequence ID" value="KAK4011230.1"/>
    <property type="molecule type" value="Genomic_DNA"/>
</dbReference>
<accession>A0ABQ9ZF91</accession>
<sequence length="226" mass="25302">MEALCGEIVINVTNFHAFGSILGMHQGLSAPVFRRQFVTMSQTGLGQSLVAVDVDFVPLGAEFGALSLFDPWVCCWDFLLVMPYVLVVNLCCSHRVIRASGFWLLDFASDWSSSVFVKLRSLYTEPVAVVRVILSSLWQFSIDITIKLHHVWPIQIGRSSCFEAGKLGRFPVPRTYLASCRQLFVTSIRSGRSIHRLTFCTACGVLGMRAWLLVNSKIKQVNLLRV</sequence>
<evidence type="ECO:0000313" key="2">
    <source>
        <dbReference type="Proteomes" id="UP001234178"/>
    </source>
</evidence>
<gene>
    <name evidence="1" type="ORF">OUZ56_020343</name>
</gene>
<keyword evidence="2" id="KW-1185">Reference proteome</keyword>
<name>A0ABQ9ZF91_9CRUS</name>
<organism evidence="1 2">
    <name type="scientific">Daphnia magna</name>
    <dbReference type="NCBI Taxonomy" id="35525"/>
    <lineage>
        <taxon>Eukaryota</taxon>
        <taxon>Metazoa</taxon>
        <taxon>Ecdysozoa</taxon>
        <taxon>Arthropoda</taxon>
        <taxon>Crustacea</taxon>
        <taxon>Branchiopoda</taxon>
        <taxon>Diplostraca</taxon>
        <taxon>Cladocera</taxon>
        <taxon>Anomopoda</taxon>
        <taxon>Daphniidae</taxon>
        <taxon>Daphnia</taxon>
    </lineage>
</organism>
<reference evidence="1 2" key="1">
    <citation type="journal article" date="2023" name="Nucleic Acids Res.">
        <title>The hologenome of Daphnia magna reveals possible DNA methylation and microbiome-mediated evolution of the host genome.</title>
        <authorList>
            <person name="Chaturvedi A."/>
            <person name="Li X."/>
            <person name="Dhandapani V."/>
            <person name="Marshall H."/>
            <person name="Kissane S."/>
            <person name="Cuenca-Cambronero M."/>
            <person name="Asole G."/>
            <person name="Calvet F."/>
            <person name="Ruiz-Romero M."/>
            <person name="Marangio P."/>
            <person name="Guigo R."/>
            <person name="Rago D."/>
            <person name="Mirbahai L."/>
            <person name="Eastwood N."/>
            <person name="Colbourne J.K."/>
            <person name="Zhou J."/>
            <person name="Mallon E."/>
            <person name="Orsini L."/>
        </authorList>
    </citation>
    <scope>NUCLEOTIDE SEQUENCE [LARGE SCALE GENOMIC DNA]</scope>
    <source>
        <strain evidence="1">LRV0_1</strain>
    </source>
</reference>